<feature type="transmembrane region" description="Helical" evidence="1">
    <location>
        <begin position="181"/>
        <end position="201"/>
    </location>
</feature>
<dbReference type="Pfam" id="PF14348">
    <property type="entry name" value="DtrJ-like"/>
    <property type="match status" value="1"/>
</dbReference>
<evidence type="ECO:0000256" key="1">
    <source>
        <dbReference type="SAM" id="Phobius"/>
    </source>
</evidence>
<dbReference type="Proteomes" id="UP000237423">
    <property type="component" value="Unassembled WGS sequence"/>
</dbReference>
<dbReference type="RefSeq" id="WP_103975207.1">
    <property type="nucleotide sequence ID" value="NZ_PGFZ01000009.1"/>
</dbReference>
<feature type="transmembrane region" description="Helical" evidence="1">
    <location>
        <begin position="6"/>
        <end position="23"/>
    </location>
</feature>
<keyword evidence="1" id="KW-1133">Transmembrane helix</keyword>
<feature type="transmembrane region" description="Helical" evidence="1">
    <location>
        <begin position="120"/>
        <end position="137"/>
    </location>
</feature>
<evidence type="ECO:0000313" key="2">
    <source>
        <dbReference type="EMBL" id="POZ50662.1"/>
    </source>
</evidence>
<dbReference type="AlphaFoldDB" id="A0A2S5CIU3"/>
<feature type="transmembrane region" description="Helical" evidence="1">
    <location>
        <begin position="157"/>
        <end position="174"/>
    </location>
</feature>
<sequence>MAKHIMIWLMVVFFTPLFLPYIMSPKLMSGFIRDDYKAAVQILGDKQEINHSLVGIYKRNLQVVTQFVNEFEGRYDDSDEFRYSGDGIGETLADIPNQWVGAVKLEVYSMALRLVIMSKWLYWLALPMLSAIIAGIYERKLKAETFSASVPPIYNTAIHALIAMSFLFILWILCPLPLPLMIVPGLSTLATMFISIGITHYPNY</sequence>
<organism evidence="2 3">
    <name type="scientific">Methylovulum psychrotolerans</name>
    <dbReference type="NCBI Taxonomy" id="1704499"/>
    <lineage>
        <taxon>Bacteria</taxon>
        <taxon>Pseudomonadati</taxon>
        <taxon>Pseudomonadota</taxon>
        <taxon>Gammaproteobacteria</taxon>
        <taxon>Methylococcales</taxon>
        <taxon>Methylococcaceae</taxon>
        <taxon>Methylovulum</taxon>
    </lineage>
</organism>
<keyword evidence="1" id="KW-0812">Transmembrane</keyword>
<dbReference type="InterPro" id="IPR022266">
    <property type="entry name" value="DtrJ-like"/>
</dbReference>
<dbReference type="EMBL" id="PGFZ01000009">
    <property type="protein sequence ID" value="POZ50662.1"/>
    <property type="molecule type" value="Genomic_DNA"/>
</dbReference>
<name>A0A2S5CIU3_9GAMM</name>
<proteinExistence type="predicted"/>
<evidence type="ECO:0008006" key="4">
    <source>
        <dbReference type="Google" id="ProtNLM"/>
    </source>
</evidence>
<evidence type="ECO:0000313" key="3">
    <source>
        <dbReference type="Proteomes" id="UP000237423"/>
    </source>
</evidence>
<protein>
    <recommendedName>
        <fullName evidence="4">DUF4400 domain-containing protein</fullName>
    </recommendedName>
</protein>
<reference evidence="2 3" key="1">
    <citation type="submission" date="2017-11" db="EMBL/GenBank/DDBJ databases">
        <title>Draft Genome Sequence of Methylobacter psychrotolerans Sph1T, an Obligate Methanotroph from Low-Temperature Environments.</title>
        <authorList>
            <person name="Oshkin I.Y."/>
            <person name="Miroshnikov K."/>
            <person name="Belova S.E."/>
            <person name="Korzhenkov A."/>
            <person name="Toshchakov S.V."/>
            <person name="Dedysh S.N."/>
        </authorList>
    </citation>
    <scope>NUCLEOTIDE SEQUENCE [LARGE SCALE GENOMIC DNA]</scope>
    <source>
        <strain evidence="2 3">Sph1</strain>
    </source>
</reference>
<keyword evidence="1" id="KW-0472">Membrane</keyword>
<accession>A0A2S5CIU3</accession>
<comment type="caution">
    <text evidence="2">The sequence shown here is derived from an EMBL/GenBank/DDBJ whole genome shotgun (WGS) entry which is preliminary data.</text>
</comment>
<gene>
    <name evidence="2" type="ORF">AADEFJLK_03559</name>
</gene>